<dbReference type="InParanoid" id="A0A369JXE3"/>
<dbReference type="Gene3D" id="1.10.510.10">
    <property type="entry name" value="Transferase(Phosphotransferase) domain 1"/>
    <property type="match status" value="1"/>
</dbReference>
<dbReference type="OrthoDB" id="5987198at2759"/>
<dbReference type="EMBL" id="LUEZ02000041">
    <property type="protein sequence ID" value="RDB25045.1"/>
    <property type="molecule type" value="Genomic_DNA"/>
</dbReference>
<dbReference type="STRING" id="39966.A0A369JXE3"/>
<reference evidence="2" key="1">
    <citation type="submission" date="2018-04" db="EMBL/GenBank/DDBJ databases">
        <title>Whole genome sequencing of Hypsizygus marmoreus.</title>
        <authorList>
            <person name="Choi I.-G."/>
            <person name="Min B."/>
            <person name="Kim J.-G."/>
            <person name="Kim S."/>
            <person name="Oh Y.-L."/>
            <person name="Kong W.-S."/>
            <person name="Park H."/>
            <person name="Jeong J."/>
            <person name="Song E.-S."/>
        </authorList>
    </citation>
    <scope>NUCLEOTIDE SEQUENCE [LARGE SCALE GENOMIC DNA]</scope>
    <source>
        <strain evidence="2">51987-8</strain>
    </source>
</reference>
<dbReference type="PANTHER" id="PTHR44167">
    <property type="entry name" value="OVARIAN-SPECIFIC SERINE/THREONINE-PROTEIN KINASE LOK-RELATED"/>
    <property type="match status" value="1"/>
</dbReference>
<protein>
    <recommendedName>
        <fullName evidence="1">Protein kinase domain-containing protein</fullName>
    </recommendedName>
</protein>
<dbReference type="Proteomes" id="UP000076154">
    <property type="component" value="Unassembled WGS sequence"/>
</dbReference>
<feature type="domain" description="Protein kinase" evidence="1">
    <location>
        <begin position="1"/>
        <end position="339"/>
    </location>
</feature>
<dbReference type="AlphaFoldDB" id="A0A369JXE3"/>
<evidence type="ECO:0000313" key="3">
    <source>
        <dbReference type="Proteomes" id="UP000076154"/>
    </source>
</evidence>
<dbReference type="SMART" id="SM00220">
    <property type="entry name" value="S_TKc"/>
    <property type="match status" value="1"/>
</dbReference>
<dbReference type="InterPro" id="IPR011009">
    <property type="entry name" value="Kinase-like_dom_sf"/>
</dbReference>
<dbReference type="PANTHER" id="PTHR44167:SF30">
    <property type="entry name" value="PHOSPHORYLASE KINASE"/>
    <property type="match status" value="1"/>
</dbReference>
<dbReference type="GO" id="GO:0044773">
    <property type="term" value="P:mitotic DNA damage checkpoint signaling"/>
    <property type="evidence" value="ECO:0007669"/>
    <property type="project" value="TreeGrafter"/>
</dbReference>
<organism evidence="2 3">
    <name type="scientific">Hypsizygus marmoreus</name>
    <name type="common">White beech mushroom</name>
    <name type="synonym">Agaricus marmoreus</name>
    <dbReference type="NCBI Taxonomy" id="39966"/>
    <lineage>
        <taxon>Eukaryota</taxon>
        <taxon>Fungi</taxon>
        <taxon>Dikarya</taxon>
        <taxon>Basidiomycota</taxon>
        <taxon>Agaricomycotina</taxon>
        <taxon>Agaricomycetes</taxon>
        <taxon>Agaricomycetidae</taxon>
        <taxon>Agaricales</taxon>
        <taxon>Tricholomatineae</taxon>
        <taxon>Lyophyllaceae</taxon>
        <taxon>Hypsizygus</taxon>
    </lineage>
</organism>
<name>A0A369JXE3_HYPMA</name>
<comment type="caution">
    <text evidence="2">The sequence shown here is derived from an EMBL/GenBank/DDBJ whole genome shotgun (WGS) entry which is preliminary data.</text>
</comment>
<accession>A0A369JXE3</accession>
<evidence type="ECO:0000259" key="1">
    <source>
        <dbReference type="PROSITE" id="PS50011"/>
    </source>
</evidence>
<evidence type="ECO:0000313" key="2">
    <source>
        <dbReference type="EMBL" id="RDB25045.1"/>
    </source>
</evidence>
<proteinExistence type="predicted"/>
<dbReference type="PROSITE" id="PS50011">
    <property type="entry name" value="PROTEIN_KINASE_DOM"/>
    <property type="match status" value="1"/>
</dbReference>
<dbReference type="SUPFAM" id="SSF56112">
    <property type="entry name" value="Protein kinase-like (PK-like)"/>
    <property type="match status" value="1"/>
</dbReference>
<dbReference type="InterPro" id="IPR000719">
    <property type="entry name" value="Prot_kinase_dom"/>
</dbReference>
<sequence>MSEKTTETRREERLAKMEAETYDVRDGKLAFYETFWRDHQPWLKERGYTLRARYQPDWVASWKQDPSKSWSECEDSVGMYTIMDAVRDDGKPVALKLVDLSRHSEEAAIGRLFSSAPLAGHSSNYCLPILDVLLLPDDDDSIIIVMPFLYDWDTPSFETIGEIVEFFRQLFEGLNFMHQNLVCHGDIKYNNVMADSLHLYKSPPHPGWPHRAYDMKSSLTFRSSRTQTPVKYFLVDFGLSQRYKKEDALYLTAGNWGAGDKTVPEFHAHEDSLCDPFAVDVYCMGNIIRENFLGGGEPQEVAKKGFDFMHELVADMVQDDPKARPTMDQVVSRFNDIVLGLSTWKLRGRVASVDERRVRGTLRSIAHWTKQLRFMARRIPAIPRA</sequence>
<dbReference type="GO" id="GO:0005524">
    <property type="term" value="F:ATP binding"/>
    <property type="evidence" value="ECO:0007669"/>
    <property type="project" value="InterPro"/>
</dbReference>
<dbReference type="GO" id="GO:0004674">
    <property type="term" value="F:protein serine/threonine kinase activity"/>
    <property type="evidence" value="ECO:0007669"/>
    <property type="project" value="TreeGrafter"/>
</dbReference>
<dbReference type="GO" id="GO:0005634">
    <property type="term" value="C:nucleus"/>
    <property type="evidence" value="ECO:0007669"/>
    <property type="project" value="TreeGrafter"/>
</dbReference>
<keyword evidence="3" id="KW-1185">Reference proteome</keyword>
<dbReference type="Pfam" id="PF00069">
    <property type="entry name" value="Pkinase"/>
    <property type="match status" value="1"/>
</dbReference>
<gene>
    <name evidence="2" type="ORF">Hypma_007489</name>
</gene>